<dbReference type="GO" id="GO:0005886">
    <property type="term" value="C:plasma membrane"/>
    <property type="evidence" value="ECO:0007669"/>
    <property type="project" value="TreeGrafter"/>
</dbReference>
<dbReference type="EMBL" id="CP004354">
    <property type="protein sequence ID" value="AGG65786.1"/>
    <property type="molecule type" value="Genomic_DNA"/>
</dbReference>
<feature type="transmembrane region" description="Helical" evidence="2">
    <location>
        <begin position="416"/>
        <end position="437"/>
    </location>
</feature>
<feature type="transmembrane region" description="Helical" evidence="2">
    <location>
        <begin position="36"/>
        <end position="56"/>
    </location>
</feature>
<reference evidence="3 4" key="1">
    <citation type="submission" date="2013-02" db="EMBL/GenBank/DDBJ databases">
        <title>The complete genome sequence of Corynebacterium callunae DSM 20147.</title>
        <authorList>
            <person name="Ruckert C."/>
            <person name="Albersmeier A."/>
            <person name="Kalinowski J."/>
        </authorList>
    </citation>
    <scope>NUCLEOTIDE SEQUENCE [LARGE SCALE GENOMIC DNA]</scope>
    <source>
        <strain evidence="3 4">DSM 20147</strain>
    </source>
</reference>
<proteinExistence type="predicted"/>
<organism evidence="3 4">
    <name type="scientific">Corynebacterium callunae DSM 20147</name>
    <dbReference type="NCBI Taxonomy" id="1121353"/>
    <lineage>
        <taxon>Bacteria</taxon>
        <taxon>Bacillati</taxon>
        <taxon>Actinomycetota</taxon>
        <taxon>Actinomycetes</taxon>
        <taxon>Mycobacteriales</taxon>
        <taxon>Corynebacteriaceae</taxon>
        <taxon>Corynebacterium</taxon>
    </lineage>
</organism>
<dbReference type="AlphaFoldDB" id="M1TN75"/>
<dbReference type="PANTHER" id="PTHR38442:SF1">
    <property type="entry name" value="INNER MEMBRANE PROTEIN"/>
    <property type="match status" value="1"/>
</dbReference>
<protein>
    <recommendedName>
        <fullName evidence="5">DUF445 domain-containing protein</fullName>
    </recommendedName>
</protein>
<dbReference type="HOGENOM" id="CLU_036718_0_0_11"/>
<gene>
    <name evidence="3" type="ORF">H924_01660</name>
</gene>
<feature type="transmembrane region" description="Helical" evidence="2">
    <location>
        <begin position="68"/>
        <end position="91"/>
    </location>
</feature>
<evidence type="ECO:0000313" key="4">
    <source>
        <dbReference type="Proteomes" id="UP000011760"/>
    </source>
</evidence>
<evidence type="ECO:0000313" key="3">
    <source>
        <dbReference type="EMBL" id="AGG65786.1"/>
    </source>
</evidence>
<evidence type="ECO:0000256" key="1">
    <source>
        <dbReference type="SAM" id="MobiDB-lite"/>
    </source>
</evidence>
<name>M1TN75_9CORY</name>
<keyword evidence="2" id="KW-0812">Transmembrane</keyword>
<keyword evidence="2" id="KW-1133">Transmembrane helix</keyword>
<dbReference type="PANTHER" id="PTHR38442">
    <property type="entry name" value="INNER MEMBRANE PROTEIN-RELATED"/>
    <property type="match status" value="1"/>
</dbReference>
<dbReference type="Proteomes" id="UP000011760">
    <property type="component" value="Chromosome"/>
</dbReference>
<evidence type="ECO:0008006" key="5">
    <source>
        <dbReference type="Google" id="ProtNLM"/>
    </source>
</evidence>
<dbReference type="KEGG" id="ccn:H924_01660"/>
<sequence length="439" mass="48049">MGAMGNHELQHAQNSVPGPAPEVEAARRRELRRHKAFATGLLIFAALIYLLCRYVETRPGETATWVGFVRAAAEAGMIGGLADWFAVTALFRHPLKLPIPHTAIIPRKKDQLGEALSGFVGDNFLNAQLITEKVSQAQIPERAGKWLAQPENGEKVSREVGKLTANIVRAIDPKDAEAVINAAVIDKLGEPAWGPPAGRLLEQLIAEGKTEPVVQELAQWLHKKALGSEELIDRLLNERRPIWAPKFTAQLVSGKVYEEVIKFTAAVAEDPKHEARISLRRFLNNLAQDLQYDAAMITRVEKIKQDVMGSAAIAQAAPTIWESASASLIDAASDESSLLRRKIAEASVVWGQRVLDDENLRSSLDNRITKAAAFLADNYAPEVTSIISETIERWDADEASEKIELMVGKDLQYIRLNGTIVGALAGLGIYTVSHILFGA</sequence>
<accession>M1TN75</accession>
<feature type="region of interest" description="Disordered" evidence="1">
    <location>
        <begin position="1"/>
        <end position="25"/>
    </location>
</feature>
<dbReference type="STRING" id="1121353.H924_01660"/>
<evidence type="ECO:0000256" key="2">
    <source>
        <dbReference type="SAM" id="Phobius"/>
    </source>
</evidence>
<keyword evidence="4" id="KW-1185">Reference proteome</keyword>
<dbReference type="PATRIC" id="fig|1121353.3.peg.346"/>
<dbReference type="InterPro" id="IPR007383">
    <property type="entry name" value="DUF445"/>
</dbReference>
<dbReference type="Pfam" id="PF04286">
    <property type="entry name" value="DUF445"/>
    <property type="match status" value="1"/>
</dbReference>
<dbReference type="eggNOG" id="COG2733">
    <property type="taxonomic scope" value="Bacteria"/>
</dbReference>
<keyword evidence="2" id="KW-0472">Membrane</keyword>